<dbReference type="RefSeq" id="WP_162050016.1">
    <property type="nucleotide sequence ID" value="NZ_AP019011.1"/>
</dbReference>
<gene>
    <name evidence="1" type="ORF">ICHIAU1_15590</name>
</gene>
<evidence type="ECO:0000313" key="1">
    <source>
        <dbReference type="EMBL" id="BBU69276.1"/>
    </source>
</evidence>
<proteinExistence type="predicted"/>
<organism evidence="1 2">
    <name type="scientific">Fluviibacter phosphoraccumulans</name>
    <dbReference type="NCBI Taxonomy" id="1751046"/>
    <lineage>
        <taxon>Bacteria</taxon>
        <taxon>Pseudomonadati</taxon>
        <taxon>Pseudomonadota</taxon>
        <taxon>Betaproteobacteria</taxon>
        <taxon>Rhodocyclales</taxon>
        <taxon>Fluviibacteraceae</taxon>
        <taxon>Fluviibacter</taxon>
    </lineage>
</organism>
<dbReference type="EMBL" id="AP022345">
    <property type="protein sequence ID" value="BBU69276.1"/>
    <property type="molecule type" value="Genomic_DNA"/>
</dbReference>
<name>A0A679HUL2_9RHOO</name>
<accession>A0A679HUL2</accession>
<dbReference type="AlphaFoldDB" id="A0A679HUL2"/>
<evidence type="ECO:0000313" key="2">
    <source>
        <dbReference type="Proteomes" id="UP000463961"/>
    </source>
</evidence>
<reference evidence="2" key="1">
    <citation type="submission" date="2020-01" db="EMBL/GenBank/DDBJ databases">
        <title>Phosphoaccumulans saitamaens gen. nov., sp. nov., a polyphosphate accumulating bacterium isolated from surface river water.</title>
        <authorList>
            <person name="Watanabe K."/>
            <person name="Suda W."/>
        </authorList>
    </citation>
    <scope>NUCLEOTIDE SEQUENCE [LARGE SCALE GENOMIC DNA]</scope>
    <source>
        <strain evidence="2">ICHIAU1</strain>
    </source>
</reference>
<sequence>MKTRIVLTALTFCISLLGCAIQQTPRTSTGWTQADIDAATAEANRRCDARVADPKIDPIRQHIPVMDPDNATLLQIASKKKPTAREKDAILAWDAALTLCQQDHIDVDIAAGTYQNSPYAANYKSLMLANKQAKARLWAGQISYGEYIEITAANRKKWSDRQQQIQDGVRATEIQRAQAIAQQQQATAQTLMLFNRASSQYRQPVQTNCVKIGGQTSCSSY</sequence>
<dbReference type="Proteomes" id="UP000463961">
    <property type="component" value="Chromosome"/>
</dbReference>
<protein>
    <submittedName>
        <fullName evidence="1">Uncharacterized protein</fullName>
    </submittedName>
</protein>
<keyword evidence="2" id="KW-1185">Reference proteome</keyword>
<dbReference type="PROSITE" id="PS51257">
    <property type="entry name" value="PROKAR_LIPOPROTEIN"/>
    <property type="match status" value="1"/>
</dbReference>